<dbReference type="Pfam" id="PF12796">
    <property type="entry name" value="Ank_2"/>
    <property type="match status" value="1"/>
</dbReference>
<dbReference type="Gene3D" id="1.25.40.20">
    <property type="entry name" value="Ankyrin repeat-containing domain"/>
    <property type="match status" value="1"/>
</dbReference>
<accession>A0A0G2Y196</accession>
<dbReference type="InterPro" id="IPR002110">
    <property type="entry name" value="Ankyrin_rpt"/>
</dbReference>
<reference evidence="3 4" key="1">
    <citation type="submission" date="2014-10" db="EMBL/GenBank/DDBJ databases">
        <title>Pan-genome analysis of Brazilian lineage A amoebal mimiviruses.</title>
        <authorList>
            <person name="Assis F.L."/>
            <person name="Abrahao J.S."/>
            <person name="Kroon E.G."/>
            <person name="Dornas F.P."/>
            <person name="Andrade K.R."/>
            <person name="Borato P.V.M."/>
            <person name="Pilotto M.R."/>
            <person name="Benamar S."/>
            <person name="LaScola B."/>
            <person name="Colson P."/>
        </authorList>
    </citation>
    <scope>NUCLEOTIDE SEQUENCE [LARGE SCALE GENOMIC DNA]</scope>
    <source>
        <strain evidence="2 4">Amazonia</strain>
        <strain evidence="1 3">Oyster</strain>
    </source>
</reference>
<dbReference type="Proteomes" id="UP000274448">
    <property type="component" value="Segment"/>
</dbReference>
<dbReference type="Proteomes" id="UP000241474">
    <property type="component" value="Segment"/>
</dbReference>
<dbReference type="EMBL" id="KM982401">
    <property type="protein sequence ID" value="AKI79463.1"/>
    <property type="molecule type" value="Genomic_DNA"/>
</dbReference>
<sequence>MFSDFNKSSLEIACIENDIGTVKKIINLNPNLDISHCLNLAIESKNYQIVKFLLKKNISNSVLLEAYDCACINGKISIMELLIQYLNNKSIVS</sequence>
<dbReference type="InterPro" id="IPR036770">
    <property type="entry name" value="Ankyrin_rpt-contain_sf"/>
</dbReference>
<organismHost>
    <name type="scientific">Acanthamoeba polyphaga</name>
    <name type="common">Amoeba</name>
    <dbReference type="NCBI Taxonomy" id="5757"/>
</organismHost>
<dbReference type="SUPFAM" id="SSF48403">
    <property type="entry name" value="Ankyrin repeat"/>
    <property type="match status" value="1"/>
</dbReference>
<evidence type="ECO:0000313" key="2">
    <source>
        <dbReference type="EMBL" id="AKI81353.1"/>
    </source>
</evidence>
<accession>A0A0G2Y643</accession>
<evidence type="ECO:0000313" key="1">
    <source>
        <dbReference type="EMBL" id="AKI79463.1"/>
    </source>
</evidence>
<protein>
    <submittedName>
        <fullName evidence="2">Putative ankyrin repeat protein</fullName>
    </submittedName>
</protein>
<dbReference type="EMBL" id="KM982403">
    <property type="protein sequence ID" value="AKI81353.1"/>
    <property type="molecule type" value="Genomic_DNA"/>
</dbReference>
<name>A0A0G2Y196_MIMIV</name>
<evidence type="ECO:0000313" key="4">
    <source>
        <dbReference type="Proteomes" id="UP000274448"/>
    </source>
</evidence>
<organism evidence="2 4">
    <name type="scientific">Acanthamoeba polyphaga mimivirus</name>
    <name type="common">APMV</name>
    <dbReference type="NCBI Taxonomy" id="212035"/>
    <lineage>
        <taxon>Viruses</taxon>
        <taxon>Varidnaviria</taxon>
        <taxon>Bamfordvirae</taxon>
        <taxon>Nucleocytoviricota</taxon>
        <taxon>Megaviricetes</taxon>
        <taxon>Imitervirales</taxon>
        <taxon>Mimiviridae</taxon>
        <taxon>Megamimivirinae</taxon>
        <taxon>Mimivirus</taxon>
        <taxon>Mimivirus bradfordmassiliense</taxon>
    </lineage>
</organism>
<evidence type="ECO:0000313" key="3">
    <source>
        <dbReference type="Proteomes" id="UP000241474"/>
    </source>
</evidence>
<proteinExistence type="predicted"/>